<evidence type="ECO:0000256" key="4">
    <source>
        <dbReference type="ARBA" id="ARBA00010561"/>
    </source>
</evidence>
<evidence type="ECO:0000256" key="1">
    <source>
        <dbReference type="ARBA" id="ARBA00001946"/>
    </source>
</evidence>
<keyword evidence="12 19" id="KW-1133">Transmembrane helix</keyword>
<comment type="catalytic activity">
    <reaction evidence="17 19">
        <text>alpha-ribazole + adenosylcob(III)inamide-GDP = adenosylcob(III)alamin + GMP + H(+)</text>
        <dbReference type="Rhea" id="RHEA:16049"/>
        <dbReference type="ChEBI" id="CHEBI:10329"/>
        <dbReference type="ChEBI" id="CHEBI:15378"/>
        <dbReference type="ChEBI" id="CHEBI:18408"/>
        <dbReference type="ChEBI" id="CHEBI:58115"/>
        <dbReference type="ChEBI" id="CHEBI:60487"/>
        <dbReference type="EC" id="2.7.8.26"/>
    </reaction>
</comment>
<evidence type="ECO:0000256" key="12">
    <source>
        <dbReference type="ARBA" id="ARBA00022989"/>
    </source>
</evidence>
<evidence type="ECO:0000256" key="9">
    <source>
        <dbReference type="ARBA" id="ARBA00022679"/>
    </source>
</evidence>
<evidence type="ECO:0000256" key="5">
    <source>
        <dbReference type="ARBA" id="ARBA00013200"/>
    </source>
</evidence>
<dbReference type="GO" id="GO:0008818">
    <property type="term" value="F:cobalamin 5'-phosphate synthase activity"/>
    <property type="evidence" value="ECO:0007669"/>
    <property type="project" value="UniProtKB-UniRule"/>
</dbReference>
<keyword evidence="11 19" id="KW-0460">Magnesium</keyword>
<dbReference type="GO" id="GO:0009236">
    <property type="term" value="P:cobalamin biosynthetic process"/>
    <property type="evidence" value="ECO:0007669"/>
    <property type="project" value="UniProtKB-UniRule"/>
</dbReference>
<proteinExistence type="inferred from homology"/>
<name>A0A1H3BQ43_EUBBA</name>
<evidence type="ECO:0000256" key="19">
    <source>
        <dbReference type="HAMAP-Rule" id="MF_00719"/>
    </source>
</evidence>
<evidence type="ECO:0000256" key="10">
    <source>
        <dbReference type="ARBA" id="ARBA00022692"/>
    </source>
</evidence>
<dbReference type="UniPathway" id="UPA00148">
    <property type="reaction ID" value="UER00238"/>
</dbReference>
<dbReference type="PANTHER" id="PTHR34148">
    <property type="entry name" value="ADENOSYLCOBINAMIDE-GDP RIBAZOLETRANSFERASE"/>
    <property type="match status" value="1"/>
</dbReference>
<sequence>MRQLLIAISFFTRIKINVADVTEDEFYQSMTVMPIVGLLIGLWLYLVAWLVGFLHVPAIGGVILILAYLFISGGLHLDGVADTTDGLMSARDRDRVMEIMKDSRLGSFGAIALIILFLGSFAGYQTILPLYPVAIVLAPVVGRFCGIQNCCFSTYAEGGGGLGKRIVEITRFWHVALYFILIMALGYLFIGWVAGVATLGAMVMAAYLCHLFKKSIGGMTGDTIGMTIELCQLTYLLIAAVVAVNWPLLCVGVLP</sequence>
<dbReference type="PANTHER" id="PTHR34148:SF1">
    <property type="entry name" value="ADENOSYLCOBINAMIDE-GDP RIBAZOLETRANSFERASE"/>
    <property type="match status" value="1"/>
</dbReference>
<evidence type="ECO:0000256" key="15">
    <source>
        <dbReference type="ARBA" id="ARBA00032605"/>
    </source>
</evidence>
<evidence type="ECO:0000256" key="8">
    <source>
        <dbReference type="ARBA" id="ARBA00022573"/>
    </source>
</evidence>
<dbReference type="EMBL" id="FNOU01000002">
    <property type="protein sequence ID" value="SDX44043.1"/>
    <property type="molecule type" value="Genomic_DNA"/>
</dbReference>
<keyword evidence="7 19" id="KW-1003">Cell membrane</keyword>
<evidence type="ECO:0000256" key="11">
    <source>
        <dbReference type="ARBA" id="ARBA00022842"/>
    </source>
</evidence>
<dbReference type="EC" id="2.7.8.26" evidence="5 19"/>
<dbReference type="OrthoDB" id="9794626at2"/>
<feature type="transmembrane region" description="Helical" evidence="19">
    <location>
        <begin position="130"/>
        <end position="152"/>
    </location>
</feature>
<dbReference type="HAMAP" id="MF_00719">
    <property type="entry name" value="CobS"/>
    <property type="match status" value="1"/>
</dbReference>
<evidence type="ECO:0000313" key="20">
    <source>
        <dbReference type="EMBL" id="SDX44043.1"/>
    </source>
</evidence>
<evidence type="ECO:0000256" key="14">
    <source>
        <dbReference type="ARBA" id="ARBA00025228"/>
    </source>
</evidence>
<keyword evidence="9 19" id="KW-0808">Transferase</keyword>
<dbReference type="RefSeq" id="WP_090242933.1">
    <property type="nucleotide sequence ID" value="NZ_FNOU01000002.1"/>
</dbReference>
<gene>
    <name evidence="19" type="primary">cobS</name>
    <name evidence="20" type="ORF">SAMN04488579_102167</name>
</gene>
<comment type="pathway">
    <text evidence="3 19">Cofactor biosynthesis; adenosylcobalamin biosynthesis; adenosylcobalamin from cob(II)yrinate a,c-diamide: step 7/7.</text>
</comment>
<evidence type="ECO:0000256" key="18">
    <source>
        <dbReference type="ARBA" id="ARBA00049504"/>
    </source>
</evidence>
<evidence type="ECO:0000256" key="17">
    <source>
        <dbReference type="ARBA" id="ARBA00048623"/>
    </source>
</evidence>
<comment type="cofactor">
    <cofactor evidence="1 19">
        <name>Mg(2+)</name>
        <dbReference type="ChEBI" id="CHEBI:18420"/>
    </cofactor>
</comment>
<keyword evidence="8 19" id="KW-0169">Cobalamin biosynthesis</keyword>
<accession>A0A1H3BQ43</accession>
<evidence type="ECO:0000256" key="7">
    <source>
        <dbReference type="ARBA" id="ARBA00022475"/>
    </source>
</evidence>
<evidence type="ECO:0000256" key="16">
    <source>
        <dbReference type="ARBA" id="ARBA00032853"/>
    </source>
</evidence>
<feature type="transmembrane region" description="Helical" evidence="19">
    <location>
        <begin position="43"/>
        <end position="71"/>
    </location>
</feature>
<dbReference type="Pfam" id="PF02654">
    <property type="entry name" value="CobS"/>
    <property type="match status" value="1"/>
</dbReference>
<reference evidence="21" key="1">
    <citation type="submission" date="2016-10" db="EMBL/GenBank/DDBJ databases">
        <authorList>
            <person name="Varghese N."/>
            <person name="Submissions S."/>
        </authorList>
    </citation>
    <scope>NUCLEOTIDE SEQUENCE [LARGE SCALE GENOMIC DNA]</scope>
    <source>
        <strain evidence="21">VPI 5359</strain>
    </source>
</reference>
<comment type="subcellular location">
    <subcellularLocation>
        <location evidence="2 19">Cell membrane</location>
        <topology evidence="2 19">Multi-pass membrane protein</topology>
    </subcellularLocation>
</comment>
<feature type="transmembrane region" description="Helical" evidence="19">
    <location>
        <begin position="172"/>
        <end position="190"/>
    </location>
</feature>
<dbReference type="InterPro" id="IPR003805">
    <property type="entry name" value="CobS"/>
</dbReference>
<protein>
    <recommendedName>
        <fullName evidence="6 19">Adenosylcobinamide-GDP ribazoletransferase</fullName>
        <ecNumber evidence="5 19">2.7.8.26</ecNumber>
    </recommendedName>
    <alternativeName>
        <fullName evidence="16 19">Cobalamin synthase</fullName>
    </alternativeName>
    <alternativeName>
        <fullName evidence="15 19">Cobalamin-5'-phosphate synthase</fullName>
    </alternativeName>
</protein>
<keyword evidence="21" id="KW-1185">Reference proteome</keyword>
<organism evidence="20 21">
    <name type="scientific">Eubacterium barkeri</name>
    <name type="common">Clostridium barkeri</name>
    <dbReference type="NCBI Taxonomy" id="1528"/>
    <lineage>
        <taxon>Bacteria</taxon>
        <taxon>Bacillati</taxon>
        <taxon>Bacillota</taxon>
        <taxon>Clostridia</taxon>
        <taxon>Eubacteriales</taxon>
        <taxon>Eubacteriaceae</taxon>
        <taxon>Eubacterium</taxon>
    </lineage>
</organism>
<evidence type="ECO:0000256" key="13">
    <source>
        <dbReference type="ARBA" id="ARBA00023136"/>
    </source>
</evidence>
<evidence type="ECO:0000256" key="2">
    <source>
        <dbReference type="ARBA" id="ARBA00004651"/>
    </source>
</evidence>
<feature type="transmembrane region" description="Helical" evidence="19">
    <location>
        <begin position="233"/>
        <end position="254"/>
    </location>
</feature>
<dbReference type="Proteomes" id="UP000199652">
    <property type="component" value="Unassembled WGS sequence"/>
</dbReference>
<evidence type="ECO:0000313" key="21">
    <source>
        <dbReference type="Proteomes" id="UP000199652"/>
    </source>
</evidence>
<dbReference type="GO" id="GO:0051073">
    <property type="term" value="F:adenosylcobinamide-GDP ribazoletransferase activity"/>
    <property type="evidence" value="ECO:0007669"/>
    <property type="project" value="UniProtKB-UniRule"/>
</dbReference>
<feature type="transmembrane region" description="Helical" evidence="19">
    <location>
        <begin position="105"/>
        <end position="124"/>
    </location>
</feature>
<evidence type="ECO:0000256" key="6">
    <source>
        <dbReference type="ARBA" id="ARBA00015850"/>
    </source>
</evidence>
<comment type="function">
    <text evidence="14 19">Joins adenosylcobinamide-GDP and alpha-ribazole to generate adenosylcobalamin (Ado-cobalamin). Also synthesizes adenosylcobalamin 5'-phosphate from adenosylcobinamide-GDP and alpha-ribazole 5'-phosphate.</text>
</comment>
<evidence type="ECO:0000256" key="3">
    <source>
        <dbReference type="ARBA" id="ARBA00004663"/>
    </source>
</evidence>
<comment type="similarity">
    <text evidence="4 19">Belongs to the CobS family.</text>
</comment>
<comment type="catalytic activity">
    <reaction evidence="18 19">
        <text>alpha-ribazole 5'-phosphate + adenosylcob(III)inamide-GDP = adenosylcob(III)alamin 5'-phosphate + GMP + H(+)</text>
        <dbReference type="Rhea" id="RHEA:23560"/>
        <dbReference type="ChEBI" id="CHEBI:15378"/>
        <dbReference type="ChEBI" id="CHEBI:57918"/>
        <dbReference type="ChEBI" id="CHEBI:58115"/>
        <dbReference type="ChEBI" id="CHEBI:60487"/>
        <dbReference type="ChEBI" id="CHEBI:60493"/>
        <dbReference type="EC" id="2.7.8.26"/>
    </reaction>
</comment>
<dbReference type="GO" id="GO:0005886">
    <property type="term" value="C:plasma membrane"/>
    <property type="evidence" value="ECO:0007669"/>
    <property type="project" value="UniProtKB-SubCell"/>
</dbReference>
<dbReference type="STRING" id="1528.SAMN04488579_102167"/>
<keyword evidence="10 19" id="KW-0812">Transmembrane</keyword>
<dbReference type="AlphaFoldDB" id="A0A1H3BQ43"/>
<keyword evidence="13 19" id="KW-0472">Membrane</keyword>
<dbReference type="NCBIfam" id="TIGR00317">
    <property type="entry name" value="cobS"/>
    <property type="match status" value="1"/>
</dbReference>